<feature type="chain" id="PRO_5047346066" evidence="3">
    <location>
        <begin position="22"/>
        <end position="429"/>
    </location>
</feature>
<reference evidence="5 6" key="1">
    <citation type="submission" date="2024-10" db="EMBL/GenBank/DDBJ databases">
        <title>The Natural Products Discovery Center: Release of the First 8490 Sequenced Strains for Exploring Actinobacteria Biosynthetic Diversity.</title>
        <authorList>
            <person name="Kalkreuter E."/>
            <person name="Kautsar S.A."/>
            <person name="Yang D."/>
            <person name="Bader C.D."/>
            <person name="Teijaro C.N."/>
            <person name="Fluegel L."/>
            <person name="Davis C.M."/>
            <person name="Simpson J.R."/>
            <person name="Lauterbach L."/>
            <person name="Steele A.D."/>
            <person name="Gui C."/>
            <person name="Meng S."/>
            <person name="Li G."/>
            <person name="Viehrig K."/>
            <person name="Ye F."/>
            <person name="Su P."/>
            <person name="Kiefer A.F."/>
            <person name="Nichols A."/>
            <person name="Cepeda A.J."/>
            <person name="Yan W."/>
            <person name="Fan B."/>
            <person name="Jiang Y."/>
            <person name="Adhikari A."/>
            <person name="Zheng C.-J."/>
            <person name="Schuster L."/>
            <person name="Cowan T.M."/>
            <person name="Smanski M.J."/>
            <person name="Chevrette M.G."/>
            <person name="De Carvalho L.P.S."/>
            <person name="Shen B."/>
        </authorList>
    </citation>
    <scope>NUCLEOTIDE SEQUENCE [LARGE SCALE GENOMIC DNA]</scope>
    <source>
        <strain evidence="5 6">NPDC093086</strain>
    </source>
</reference>
<dbReference type="Gene3D" id="3.50.50.60">
    <property type="entry name" value="FAD/NAD(P)-binding domain"/>
    <property type="match status" value="2"/>
</dbReference>
<evidence type="ECO:0000313" key="5">
    <source>
        <dbReference type="EMBL" id="MFJ6039919.1"/>
    </source>
</evidence>
<dbReference type="PANTHER" id="PTHR13847:SF287">
    <property type="entry name" value="FAD-DEPENDENT OXIDOREDUCTASE DOMAIN-CONTAINING PROTEIN 1"/>
    <property type="match status" value="1"/>
</dbReference>
<dbReference type="Proteomes" id="UP001617907">
    <property type="component" value="Unassembled WGS sequence"/>
</dbReference>
<dbReference type="InterPro" id="IPR036188">
    <property type="entry name" value="FAD/NAD-bd_sf"/>
</dbReference>
<feature type="compositionally biased region" description="Pro residues" evidence="2">
    <location>
        <begin position="184"/>
        <end position="193"/>
    </location>
</feature>
<dbReference type="GO" id="GO:0016491">
    <property type="term" value="F:oxidoreductase activity"/>
    <property type="evidence" value="ECO:0007669"/>
    <property type="project" value="UniProtKB-KW"/>
</dbReference>
<dbReference type="SUPFAM" id="SSF51905">
    <property type="entry name" value="FAD/NAD(P)-binding domain"/>
    <property type="match status" value="1"/>
</dbReference>
<dbReference type="Gene3D" id="3.30.9.10">
    <property type="entry name" value="D-Amino Acid Oxidase, subunit A, domain 2"/>
    <property type="match status" value="2"/>
</dbReference>
<keyword evidence="1 5" id="KW-0560">Oxidoreductase</keyword>
<keyword evidence="6" id="KW-1185">Reference proteome</keyword>
<evidence type="ECO:0000313" key="6">
    <source>
        <dbReference type="Proteomes" id="UP001617907"/>
    </source>
</evidence>
<dbReference type="SUPFAM" id="SSF54373">
    <property type="entry name" value="FAD-linked reductases, C-terminal domain"/>
    <property type="match status" value="1"/>
</dbReference>
<dbReference type="PROSITE" id="PS51257">
    <property type="entry name" value="PROKAR_LIPOPROTEIN"/>
    <property type="match status" value="1"/>
</dbReference>
<evidence type="ECO:0000259" key="4">
    <source>
        <dbReference type="Pfam" id="PF01266"/>
    </source>
</evidence>
<keyword evidence="3" id="KW-0732">Signal</keyword>
<gene>
    <name evidence="5" type="ORF">ACIQFM_27110</name>
</gene>
<protein>
    <submittedName>
        <fullName evidence="5">NAD(P)/FAD-dependent oxidoreductase</fullName>
        <ecNumber evidence="5">1.-.-.-</ecNumber>
    </submittedName>
</protein>
<evidence type="ECO:0000256" key="2">
    <source>
        <dbReference type="SAM" id="MobiDB-lite"/>
    </source>
</evidence>
<dbReference type="EMBL" id="JBIVPC010000016">
    <property type="protein sequence ID" value="MFJ6039919.1"/>
    <property type="molecule type" value="Genomic_DNA"/>
</dbReference>
<proteinExistence type="predicted"/>
<name>A0ABW8HHU4_9ACTN</name>
<dbReference type="EC" id="1.-.-.-" evidence="5"/>
<feature type="domain" description="FAD dependent oxidoreductase" evidence="4">
    <location>
        <begin position="4"/>
        <end position="181"/>
    </location>
</feature>
<organism evidence="5 6">
    <name type="scientific">Streptomyces ardesiacus</name>
    <dbReference type="NCBI Taxonomy" id="285564"/>
    <lineage>
        <taxon>Bacteria</taxon>
        <taxon>Bacillati</taxon>
        <taxon>Actinomycetota</taxon>
        <taxon>Actinomycetes</taxon>
        <taxon>Kitasatosporales</taxon>
        <taxon>Streptomycetaceae</taxon>
        <taxon>Streptomyces</taxon>
    </lineage>
</organism>
<dbReference type="Pfam" id="PF01266">
    <property type="entry name" value="DAO"/>
    <property type="match status" value="2"/>
</dbReference>
<feature type="signal peptide" evidence="3">
    <location>
        <begin position="1"/>
        <end position="21"/>
    </location>
</feature>
<dbReference type="PANTHER" id="PTHR13847">
    <property type="entry name" value="SARCOSINE DEHYDROGENASE-RELATED"/>
    <property type="match status" value="1"/>
</dbReference>
<accession>A0ABW8HHU4</accession>
<feature type="domain" description="FAD dependent oxidoreductase" evidence="4">
    <location>
        <begin position="215"/>
        <end position="398"/>
    </location>
</feature>
<sequence>MTLKVVVVGAGVVGAACAFHAASAGLDVTVVDRGPVGAGTTSRGEGNVLLSDKEPGPELALARLSRTLWDEAGRELGADTLELEPKGGLVVASTDESLAGLREFAARQEAAGVRAEPVDRVRDLEPHLAPGIPGGVHYPQDAQVQPVLAAAALLRAAVRRGARFHTGEVVGALTTRDGDRTPLGPTPLGPTPLGPTSHGPTSHGPAPVGPVLEGLVPGGRITGVRTAAGEVLPADAVVNAAGTWGGEVGRRLGAPVEVLPRRGFVLVTEPLPPMVRHKVYSADYVANVASSDAGLETSCVVEGTRGGTILVGASRERVGFDTTLNTAVVARLAAQACRLFPFLRGVHLMRAYRGFRPYCPDHLPVIGPDPRVPGVVHACGHEGAGIGLAPGTGALVTAHLLGRPWRGADPAAHTGLLPDRFLTPGGAPQ</sequence>
<evidence type="ECO:0000256" key="1">
    <source>
        <dbReference type="ARBA" id="ARBA00023002"/>
    </source>
</evidence>
<dbReference type="RefSeq" id="WP_350891241.1">
    <property type="nucleotide sequence ID" value="NZ_JBEOTR010000016.1"/>
</dbReference>
<evidence type="ECO:0000256" key="3">
    <source>
        <dbReference type="SAM" id="SignalP"/>
    </source>
</evidence>
<feature type="region of interest" description="Disordered" evidence="2">
    <location>
        <begin position="173"/>
        <end position="204"/>
    </location>
</feature>
<comment type="caution">
    <text evidence="5">The sequence shown here is derived from an EMBL/GenBank/DDBJ whole genome shotgun (WGS) entry which is preliminary data.</text>
</comment>
<dbReference type="InterPro" id="IPR006076">
    <property type="entry name" value="FAD-dep_OxRdtase"/>
</dbReference>